<evidence type="ECO:0000313" key="8">
    <source>
        <dbReference type="Proteomes" id="UP000286910"/>
    </source>
</evidence>
<evidence type="ECO:0000313" key="6">
    <source>
        <dbReference type="EMBL" id="RTH30163.1"/>
    </source>
</evidence>
<dbReference type="EMBL" id="PEMD01000302">
    <property type="protein sequence ID" value="RTH30163.1"/>
    <property type="molecule type" value="Genomic_DNA"/>
</dbReference>
<dbReference type="Proteomes" id="UP000286928">
    <property type="component" value="Unassembled WGS sequence"/>
</dbReference>
<evidence type="ECO:0000313" key="5">
    <source>
        <dbReference type="EMBL" id="RTH07466.1"/>
    </source>
</evidence>
<gene>
    <name evidence="7" type="ORF">CSW25_07625</name>
    <name evidence="6" type="ORF">CSW33_10755</name>
    <name evidence="5" type="ORF">CSW45_00295</name>
</gene>
<dbReference type="Pfam" id="PF09821">
    <property type="entry name" value="AAA_assoc_C"/>
    <property type="match status" value="1"/>
</dbReference>
<evidence type="ECO:0000256" key="1">
    <source>
        <dbReference type="ARBA" id="ARBA00022448"/>
    </source>
</evidence>
<evidence type="ECO:0000259" key="4">
    <source>
        <dbReference type="PROSITE" id="PS50893"/>
    </source>
</evidence>
<dbReference type="SUPFAM" id="SSF52540">
    <property type="entry name" value="P-loop containing nucleoside triphosphate hydrolases"/>
    <property type="match status" value="1"/>
</dbReference>
<dbReference type="Proteomes" id="UP000287962">
    <property type="component" value="Unassembled WGS sequence"/>
</dbReference>
<keyword evidence="2" id="KW-0547">Nucleotide-binding</keyword>
<protein>
    <submittedName>
        <fullName evidence="6">Nitrate ABC transporter ATP-binding protein</fullName>
    </submittedName>
</protein>
<dbReference type="InterPro" id="IPR017871">
    <property type="entry name" value="ABC_transporter-like_CS"/>
</dbReference>
<dbReference type="Gene3D" id="3.40.50.300">
    <property type="entry name" value="P-loop containing nucleotide triphosphate hydrolases"/>
    <property type="match status" value="1"/>
</dbReference>
<dbReference type="InterPro" id="IPR003439">
    <property type="entry name" value="ABC_transporter-like_ATP-bd"/>
</dbReference>
<name>A0A430S5Y7_THESC</name>
<dbReference type="PROSITE" id="PS50893">
    <property type="entry name" value="ABC_TRANSPORTER_2"/>
    <property type="match status" value="1"/>
</dbReference>
<dbReference type="InterPro" id="IPR003593">
    <property type="entry name" value="AAA+_ATPase"/>
</dbReference>
<proteinExistence type="predicted"/>
<reference evidence="8 9" key="2">
    <citation type="journal article" date="2019" name="Extremophiles">
        <title>Biogeography of thermophiles and predominance of Thermus scotoductus in domestic water heaters.</title>
        <authorList>
            <person name="Wilpiszeski R.L."/>
            <person name="Zhang Z."/>
            <person name="House C.H."/>
        </authorList>
    </citation>
    <scope>NUCLEOTIDE SEQUENCE [LARGE SCALE GENOMIC DNA]</scope>
    <source>
        <strain evidence="7 10">12_S12</strain>
        <strain evidence="6 9">20_S20</strain>
        <strain evidence="5 8">32_S32</strain>
    </source>
</reference>
<dbReference type="InterPro" id="IPR018632">
    <property type="entry name" value="AAA-associated_dom_C"/>
</dbReference>
<dbReference type="InterPro" id="IPR050166">
    <property type="entry name" value="ABC_transporter_ATP-bind"/>
</dbReference>
<keyword evidence="3 6" id="KW-0067">ATP-binding</keyword>
<dbReference type="GO" id="GO:0016887">
    <property type="term" value="F:ATP hydrolysis activity"/>
    <property type="evidence" value="ECO:0007669"/>
    <property type="project" value="InterPro"/>
</dbReference>
<accession>A0A430S5Y7</accession>
<evidence type="ECO:0000256" key="3">
    <source>
        <dbReference type="ARBA" id="ARBA00022840"/>
    </source>
</evidence>
<comment type="caution">
    <text evidence="6">The sequence shown here is derived from an EMBL/GenBank/DDBJ whole genome shotgun (WGS) entry which is preliminary data.</text>
</comment>
<sequence>MVLLQAVNVGKTYTAGQVVKPVLQGVDLEVREGEIVALLGRSGGGKSTLLRILAGLIPPDEGEVRFKGQRVEGPMEGMAMVFQSFALFPWLTVLENVALGLEARGLPKAERERRAREAIALVGLEGFENALPKELSGGMRQRVGFARALVVEPEILFMDEPFSALDPLTAEGLREDLLDLWQARRTSTRGILLVTHNMEEAVALADRALVLQGSPARVGREIPIPLPHPRDPGDARFRTLVEAIYETLTQREEVERRLEEEALRLPQASVEALLGLAEAIARLGGRADLPLLAEEEGLEVDDLFPLLEALELLGFARVEHGDVELTAAGLALGQADLQRQKALFAEHLLRHVPLMARLHRVLLERGRLPEKRVLEWLEARMPPTEARHVLGVLREWGRFAGLLAYEERGRFFHLPEPEETP</sequence>
<dbReference type="InterPro" id="IPR027417">
    <property type="entry name" value="P-loop_NTPase"/>
</dbReference>
<dbReference type="EMBL" id="PEML01000244">
    <property type="protein sequence ID" value="RTI06775.1"/>
    <property type="molecule type" value="Genomic_DNA"/>
</dbReference>
<dbReference type="SMART" id="SM00382">
    <property type="entry name" value="AAA"/>
    <property type="match status" value="1"/>
</dbReference>
<dbReference type="RefSeq" id="WP_126164283.1">
    <property type="nucleotide sequence ID" value="NZ_PELN01000006.1"/>
</dbReference>
<dbReference type="PROSITE" id="PS00211">
    <property type="entry name" value="ABC_TRANSPORTER_1"/>
    <property type="match status" value="1"/>
</dbReference>
<keyword evidence="1" id="KW-0813">Transport</keyword>
<keyword evidence="10" id="KW-1185">Reference proteome</keyword>
<organism evidence="6 9">
    <name type="scientific">Thermus scotoductus</name>
    <dbReference type="NCBI Taxonomy" id="37636"/>
    <lineage>
        <taxon>Bacteria</taxon>
        <taxon>Thermotogati</taxon>
        <taxon>Deinococcota</taxon>
        <taxon>Deinococci</taxon>
        <taxon>Thermales</taxon>
        <taxon>Thermaceae</taxon>
        <taxon>Thermus</taxon>
    </lineage>
</organism>
<dbReference type="EMBL" id="PELR01000007">
    <property type="protein sequence ID" value="RTH07466.1"/>
    <property type="molecule type" value="Genomic_DNA"/>
</dbReference>
<evidence type="ECO:0000313" key="7">
    <source>
        <dbReference type="EMBL" id="RTI06775.1"/>
    </source>
</evidence>
<dbReference type="PANTHER" id="PTHR42788:SF13">
    <property type="entry name" value="ALIPHATIC SULFONATES IMPORT ATP-BINDING PROTEIN SSUB"/>
    <property type="match status" value="1"/>
</dbReference>
<dbReference type="Pfam" id="PF00005">
    <property type="entry name" value="ABC_tran"/>
    <property type="match status" value="1"/>
</dbReference>
<dbReference type="CDD" id="cd03293">
    <property type="entry name" value="ABC_NrtD_SsuB_transporters"/>
    <property type="match status" value="1"/>
</dbReference>
<dbReference type="PANTHER" id="PTHR42788">
    <property type="entry name" value="TAURINE IMPORT ATP-BINDING PROTEIN-RELATED"/>
    <property type="match status" value="1"/>
</dbReference>
<evidence type="ECO:0000256" key="2">
    <source>
        <dbReference type="ARBA" id="ARBA00022741"/>
    </source>
</evidence>
<dbReference type="AlphaFoldDB" id="A0A430S5Y7"/>
<evidence type="ECO:0000313" key="10">
    <source>
        <dbReference type="Proteomes" id="UP000287962"/>
    </source>
</evidence>
<dbReference type="GO" id="GO:0005524">
    <property type="term" value="F:ATP binding"/>
    <property type="evidence" value="ECO:0007669"/>
    <property type="project" value="UniProtKB-KW"/>
</dbReference>
<feature type="domain" description="ABC transporter" evidence="4">
    <location>
        <begin position="4"/>
        <end position="238"/>
    </location>
</feature>
<dbReference type="Proteomes" id="UP000286910">
    <property type="component" value="Unassembled WGS sequence"/>
</dbReference>
<reference evidence="7" key="1">
    <citation type="submission" date="2017-10" db="EMBL/GenBank/DDBJ databases">
        <authorList>
            <person name="Wilpiszeski R.L."/>
            <person name="Zhidan Z."/>
            <person name="House C.H."/>
        </authorList>
    </citation>
    <scope>NUCLEOTIDE SEQUENCE</scope>
    <source>
        <strain evidence="7">12_S12</strain>
    </source>
</reference>
<evidence type="ECO:0000313" key="9">
    <source>
        <dbReference type="Proteomes" id="UP000286928"/>
    </source>
</evidence>